<gene>
    <name evidence="3" type="ordered locus">FraEuI1c_3823</name>
</gene>
<dbReference type="InParanoid" id="E3J451"/>
<dbReference type="OrthoDB" id="68373at2"/>
<dbReference type="Pfam" id="PF03793">
    <property type="entry name" value="PASTA"/>
    <property type="match status" value="1"/>
</dbReference>
<evidence type="ECO:0000313" key="4">
    <source>
        <dbReference type="Proteomes" id="UP000002484"/>
    </source>
</evidence>
<accession>E3J451</accession>
<name>E3J451_PSEI1</name>
<dbReference type="AlphaFoldDB" id="E3J451"/>
<evidence type="ECO:0000313" key="3">
    <source>
        <dbReference type="EMBL" id="ADP81830.1"/>
    </source>
</evidence>
<proteinExistence type="predicted"/>
<dbReference type="KEGG" id="fri:FraEuI1c_3823"/>
<dbReference type="PROSITE" id="PS51178">
    <property type="entry name" value="PASTA"/>
    <property type="match status" value="1"/>
</dbReference>
<feature type="region of interest" description="Disordered" evidence="1">
    <location>
        <begin position="140"/>
        <end position="174"/>
    </location>
</feature>
<dbReference type="Gene3D" id="3.30.10.20">
    <property type="match status" value="1"/>
</dbReference>
<feature type="compositionally biased region" description="Basic and acidic residues" evidence="1">
    <location>
        <begin position="11"/>
        <end position="22"/>
    </location>
</feature>
<dbReference type="EMBL" id="CP002299">
    <property type="protein sequence ID" value="ADP81830.1"/>
    <property type="molecule type" value="Genomic_DNA"/>
</dbReference>
<dbReference type="InterPro" id="IPR005543">
    <property type="entry name" value="PASTA_dom"/>
</dbReference>
<feature type="region of interest" description="Disordered" evidence="1">
    <location>
        <begin position="251"/>
        <end position="287"/>
    </location>
</feature>
<protein>
    <submittedName>
        <fullName evidence="3">PASTA domain containing protein</fullName>
    </submittedName>
</protein>
<keyword evidence="4" id="KW-1185">Reference proteome</keyword>
<dbReference type="HOGENOM" id="CLU_968929_0_0_11"/>
<evidence type="ECO:0000256" key="1">
    <source>
        <dbReference type="SAM" id="MobiDB-lite"/>
    </source>
</evidence>
<feature type="domain" description="PASTA" evidence="2">
    <location>
        <begin position="174"/>
        <end position="249"/>
    </location>
</feature>
<dbReference type="CDD" id="cd06577">
    <property type="entry name" value="PASTA_pknB"/>
    <property type="match status" value="1"/>
</dbReference>
<dbReference type="RefSeq" id="WP_013424948.1">
    <property type="nucleotide sequence ID" value="NC_014666.1"/>
</dbReference>
<dbReference type="eggNOG" id="COG1522">
    <property type="taxonomic scope" value="Bacteria"/>
</dbReference>
<feature type="compositionally biased region" description="Low complexity" evidence="1">
    <location>
        <begin position="1"/>
        <end position="10"/>
    </location>
</feature>
<feature type="region of interest" description="Disordered" evidence="1">
    <location>
        <begin position="1"/>
        <end position="22"/>
    </location>
</feature>
<dbReference type="Proteomes" id="UP000002484">
    <property type="component" value="Chromosome"/>
</dbReference>
<evidence type="ECO:0000259" key="2">
    <source>
        <dbReference type="PROSITE" id="PS51178"/>
    </source>
</evidence>
<organism evidence="3 4">
    <name type="scientific">Pseudofrankia inefficax (strain DSM 45817 / CECT 9037 / DDB 130130 / EuI1c)</name>
    <name type="common">Frankia inefficax</name>
    <dbReference type="NCBI Taxonomy" id="298654"/>
    <lineage>
        <taxon>Bacteria</taxon>
        <taxon>Bacillati</taxon>
        <taxon>Actinomycetota</taxon>
        <taxon>Actinomycetes</taxon>
        <taxon>Frankiales</taxon>
        <taxon>Frankiaceae</taxon>
        <taxon>Pseudofrankia</taxon>
    </lineage>
</organism>
<reference evidence="3 4" key="1">
    <citation type="submission" date="2010-10" db="EMBL/GenBank/DDBJ databases">
        <title>Complete sequence of Frankia sp. EuI1c.</title>
        <authorList>
            <consortium name="US DOE Joint Genome Institute"/>
            <person name="Lucas S."/>
            <person name="Copeland A."/>
            <person name="Lapidus A."/>
            <person name="Cheng J.-F."/>
            <person name="Bruce D."/>
            <person name="Goodwin L."/>
            <person name="Pitluck S."/>
            <person name="Chertkov O."/>
            <person name="Detter J.C."/>
            <person name="Han C."/>
            <person name="Tapia R."/>
            <person name="Land M."/>
            <person name="Hauser L."/>
            <person name="Jeffries C."/>
            <person name="Kyrpides N."/>
            <person name="Ivanova N."/>
            <person name="Mikhailova N."/>
            <person name="Beauchemin N."/>
            <person name="Sen A."/>
            <person name="Sur S.A."/>
            <person name="Gtari M."/>
            <person name="Wall L."/>
            <person name="Tisa L."/>
            <person name="Woyke T."/>
        </authorList>
    </citation>
    <scope>NUCLEOTIDE SEQUENCE [LARGE SCALE GENOMIC DNA]</scope>
    <source>
        <strain evidence="4">DSM 45817 / CECT 9037 / EuI1c</strain>
    </source>
</reference>
<sequence>MARGWAAGDAAGDKDGPWPEGRRAWERLERWRDRRGRAGDADLGNAALDALSDVGTLRRLLDQAELTAVRTARGHRRSWAEIATRLGVTRQSAWERWRDLDEDLPERTPAPGDDVETAVLNDAARAEIARRARELAERSLRDDAAEAFGGPRPLPSDAAGEDPPGSGTKRRGRRYRTSIVPNVVTLPIDEARRKLAESGFVGVAVGLGDGPGAPLVAITPEPGAVVSSQAPEAGARVDAGATVRLWVRAGGGSAGVREPRRPFPAAPPARALRLEPGTGDAVAAAAE</sequence>